<gene>
    <name evidence="2" type="ORF">K9B37_22905</name>
</gene>
<proteinExistence type="predicted"/>
<accession>A0ABS7VU47</accession>
<name>A0ABS7VU47_9HYPH</name>
<protein>
    <submittedName>
        <fullName evidence="2">EAL domain-containing protein</fullName>
    </submittedName>
</protein>
<evidence type="ECO:0000313" key="3">
    <source>
        <dbReference type="Proteomes" id="UP000704176"/>
    </source>
</evidence>
<sequence>MTCSSEPLDYVSRQKLSTGSELAVAGLGESEGNTQRYIASELDLCHALERRQFSLHYQPQVELASGRIVGTEALLRWHRPDIGLIYPQSFLCVAERSVLIANIGEWVLREACMQGATWQKLTAEGLRISVNVSPFQFIHQDMVSLIAEVLRSSGLNPALLDLEITESGLLDNSEQTSAMLHRLKSLGVQLSIDDFGMGYCSLNYVKNFPIDRLKVDKSFVASLPEGERDTAIVLALTTLAHRLDIPIAVEGIETAQQLAALTRLGCDEGQGFYFCRPLQADSFEALLRSSPAFAMIEPAIVS</sequence>
<dbReference type="Proteomes" id="UP000704176">
    <property type="component" value="Unassembled WGS sequence"/>
</dbReference>
<dbReference type="InterPro" id="IPR035919">
    <property type="entry name" value="EAL_sf"/>
</dbReference>
<organism evidence="2 3">
    <name type="scientific">Microvirga puerhi</name>
    <dbReference type="NCBI Taxonomy" id="2876078"/>
    <lineage>
        <taxon>Bacteria</taxon>
        <taxon>Pseudomonadati</taxon>
        <taxon>Pseudomonadota</taxon>
        <taxon>Alphaproteobacteria</taxon>
        <taxon>Hyphomicrobiales</taxon>
        <taxon>Methylobacteriaceae</taxon>
        <taxon>Microvirga</taxon>
    </lineage>
</organism>
<dbReference type="SMART" id="SM00052">
    <property type="entry name" value="EAL"/>
    <property type="match status" value="1"/>
</dbReference>
<evidence type="ECO:0000313" key="2">
    <source>
        <dbReference type="EMBL" id="MBZ6079108.1"/>
    </source>
</evidence>
<dbReference type="PANTHER" id="PTHR33121:SF70">
    <property type="entry name" value="SIGNALING PROTEIN YKOW"/>
    <property type="match status" value="1"/>
</dbReference>
<dbReference type="Pfam" id="PF00563">
    <property type="entry name" value="EAL"/>
    <property type="match status" value="1"/>
</dbReference>
<dbReference type="Gene3D" id="3.20.20.450">
    <property type="entry name" value="EAL domain"/>
    <property type="match status" value="1"/>
</dbReference>
<dbReference type="CDD" id="cd01948">
    <property type="entry name" value="EAL"/>
    <property type="match status" value="1"/>
</dbReference>
<reference evidence="2 3" key="1">
    <citation type="submission" date="2021-09" db="EMBL/GenBank/DDBJ databases">
        <title>The complete genome sequence of a new microorganism.</title>
        <authorList>
            <person name="Zi Z."/>
        </authorList>
    </citation>
    <scope>NUCLEOTIDE SEQUENCE [LARGE SCALE GENOMIC DNA]</scope>
    <source>
        <strain evidence="2 3">WGZ8</strain>
    </source>
</reference>
<keyword evidence="3" id="KW-1185">Reference proteome</keyword>
<dbReference type="InterPro" id="IPR050706">
    <property type="entry name" value="Cyclic-di-GMP_PDE-like"/>
</dbReference>
<dbReference type="InterPro" id="IPR001633">
    <property type="entry name" value="EAL_dom"/>
</dbReference>
<dbReference type="SUPFAM" id="SSF141868">
    <property type="entry name" value="EAL domain-like"/>
    <property type="match status" value="1"/>
</dbReference>
<dbReference type="PANTHER" id="PTHR33121">
    <property type="entry name" value="CYCLIC DI-GMP PHOSPHODIESTERASE PDEF"/>
    <property type="match status" value="1"/>
</dbReference>
<comment type="caution">
    <text evidence="2">The sequence shown here is derived from an EMBL/GenBank/DDBJ whole genome shotgun (WGS) entry which is preliminary data.</text>
</comment>
<evidence type="ECO:0000259" key="1">
    <source>
        <dbReference type="PROSITE" id="PS50883"/>
    </source>
</evidence>
<dbReference type="EMBL" id="JAIRBM010000027">
    <property type="protein sequence ID" value="MBZ6079108.1"/>
    <property type="molecule type" value="Genomic_DNA"/>
</dbReference>
<feature type="domain" description="EAL" evidence="1">
    <location>
        <begin position="37"/>
        <end position="291"/>
    </location>
</feature>
<dbReference type="PROSITE" id="PS50883">
    <property type="entry name" value="EAL"/>
    <property type="match status" value="1"/>
</dbReference>